<keyword evidence="1" id="KW-0812">Transmembrane</keyword>
<keyword evidence="1" id="KW-0472">Membrane</keyword>
<dbReference type="AlphaFoldDB" id="A0AAU9FXY6"/>
<protein>
    <recommendedName>
        <fullName evidence="4">FZ domain-containing protein</fullName>
    </recommendedName>
</protein>
<accession>A0AAU9FXY6</accession>
<feature type="transmembrane region" description="Helical" evidence="1">
    <location>
        <begin position="214"/>
        <end position="235"/>
    </location>
</feature>
<reference evidence="2 3" key="1">
    <citation type="submission" date="2024-02" db="EMBL/GenBank/DDBJ databases">
        <title>A chromosome-level genome assembly of Drosophila madeirensis, a fruit fly species endemic to Madeira island.</title>
        <authorList>
            <person name="Tomihara K."/>
            <person name="Llopart A."/>
            <person name="Yamamoto D."/>
        </authorList>
    </citation>
    <scope>NUCLEOTIDE SEQUENCE [LARGE SCALE GENOMIC DNA]</scope>
    <source>
        <strain evidence="2 3">RF1</strain>
    </source>
</reference>
<keyword evidence="1" id="KW-1133">Transmembrane helix</keyword>
<evidence type="ECO:0008006" key="4">
    <source>
        <dbReference type="Google" id="ProtNLM"/>
    </source>
</evidence>
<sequence length="238" mass="27013">MNKYPNIHKCTNTHGPIGILVCLVNFLWMNRMDRSLVVFCLLLCLLPDCLLSTREMENYVPERCRYLKAHEEVLQRKCSGHYPLVAVTKFQDTFIEAGEPFALYMTASLDYVLVLMKASPLHNCQKMRFLDVTSFNCGDKNNTVILKSAAMYCFPFHIQLPDDLMQMCLMDHDMNLDPLKEVLKTKRGVIHYALGDNGAERLGIGIGIGIGMGAWLRLLALPLSISICMSMVMAMQRL</sequence>
<dbReference type="EMBL" id="AP029266">
    <property type="protein sequence ID" value="BFG00983.1"/>
    <property type="molecule type" value="Genomic_DNA"/>
</dbReference>
<gene>
    <name evidence="2" type="ORF">DMAD_00846</name>
</gene>
<evidence type="ECO:0000313" key="3">
    <source>
        <dbReference type="Proteomes" id="UP001500889"/>
    </source>
</evidence>
<keyword evidence="3" id="KW-1185">Reference proteome</keyword>
<name>A0AAU9FXY6_DROMD</name>
<evidence type="ECO:0000313" key="2">
    <source>
        <dbReference type="EMBL" id="BFG00983.1"/>
    </source>
</evidence>
<proteinExistence type="predicted"/>
<organism evidence="2 3">
    <name type="scientific">Drosophila madeirensis</name>
    <name type="common">Fruit fly</name>
    <dbReference type="NCBI Taxonomy" id="30013"/>
    <lineage>
        <taxon>Eukaryota</taxon>
        <taxon>Metazoa</taxon>
        <taxon>Ecdysozoa</taxon>
        <taxon>Arthropoda</taxon>
        <taxon>Hexapoda</taxon>
        <taxon>Insecta</taxon>
        <taxon>Pterygota</taxon>
        <taxon>Neoptera</taxon>
        <taxon>Endopterygota</taxon>
        <taxon>Diptera</taxon>
        <taxon>Brachycera</taxon>
        <taxon>Muscomorpha</taxon>
        <taxon>Ephydroidea</taxon>
        <taxon>Drosophilidae</taxon>
        <taxon>Drosophila</taxon>
        <taxon>Sophophora</taxon>
    </lineage>
</organism>
<dbReference type="Proteomes" id="UP001500889">
    <property type="component" value="Chromosome A"/>
</dbReference>
<evidence type="ECO:0000256" key="1">
    <source>
        <dbReference type="SAM" id="Phobius"/>
    </source>
</evidence>